<dbReference type="RefSeq" id="WP_345653963.1">
    <property type="nucleotide sequence ID" value="NZ_BAABEP010000066.1"/>
</dbReference>
<keyword evidence="2" id="KW-1185">Reference proteome</keyword>
<comment type="caution">
    <text evidence="1">The sequence shown here is derived from an EMBL/GenBank/DDBJ whole genome shotgun (WGS) entry which is preliminary data.</text>
</comment>
<proteinExistence type="predicted"/>
<dbReference type="EMBL" id="BAABEP010000066">
    <property type="protein sequence ID" value="GAA3755338.1"/>
    <property type="molecule type" value="Genomic_DNA"/>
</dbReference>
<organism evidence="1 2">
    <name type="scientific">Streptomyces tremellae</name>
    <dbReference type="NCBI Taxonomy" id="1124239"/>
    <lineage>
        <taxon>Bacteria</taxon>
        <taxon>Bacillati</taxon>
        <taxon>Actinomycetota</taxon>
        <taxon>Actinomycetes</taxon>
        <taxon>Kitasatosporales</taxon>
        <taxon>Streptomycetaceae</taxon>
        <taxon>Streptomyces</taxon>
    </lineage>
</organism>
<gene>
    <name evidence="1" type="ORF">GCM10023082_58280</name>
</gene>
<evidence type="ECO:0000313" key="1">
    <source>
        <dbReference type="EMBL" id="GAA3755338.1"/>
    </source>
</evidence>
<sequence length="49" mass="5282">MRKRTGSLSAPRPGLPVRVLTPLDRRPIGTNGYVSTWGAVLGVRPPGDR</sequence>
<dbReference type="Proteomes" id="UP001499884">
    <property type="component" value="Unassembled WGS sequence"/>
</dbReference>
<name>A0ABP7G5X8_9ACTN</name>
<reference evidence="2" key="1">
    <citation type="journal article" date="2019" name="Int. J. Syst. Evol. Microbiol.">
        <title>The Global Catalogue of Microorganisms (GCM) 10K type strain sequencing project: providing services to taxonomists for standard genome sequencing and annotation.</title>
        <authorList>
            <consortium name="The Broad Institute Genomics Platform"/>
            <consortium name="The Broad Institute Genome Sequencing Center for Infectious Disease"/>
            <person name="Wu L."/>
            <person name="Ma J."/>
        </authorList>
    </citation>
    <scope>NUCLEOTIDE SEQUENCE [LARGE SCALE GENOMIC DNA]</scope>
    <source>
        <strain evidence="2">JCM 30846</strain>
    </source>
</reference>
<accession>A0ABP7G5X8</accession>
<evidence type="ECO:0000313" key="2">
    <source>
        <dbReference type="Proteomes" id="UP001499884"/>
    </source>
</evidence>
<protein>
    <submittedName>
        <fullName evidence="1">Uncharacterized protein</fullName>
    </submittedName>
</protein>